<gene>
    <name evidence="4" type="primary">LOC103524970</name>
</gene>
<evidence type="ECO:0000256" key="1">
    <source>
        <dbReference type="ARBA" id="ARBA00022574"/>
    </source>
</evidence>
<proteinExistence type="predicted"/>
<dbReference type="InterPro" id="IPR015943">
    <property type="entry name" value="WD40/YVTN_repeat-like_dom_sf"/>
</dbReference>
<dbReference type="GeneID" id="103524970"/>
<dbReference type="SUPFAM" id="SSF50978">
    <property type="entry name" value="WD40 repeat-like"/>
    <property type="match status" value="1"/>
</dbReference>
<keyword evidence="2" id="KW-0677">Repeat</keyword>
<evidence type="ECO:0000313" key="4">
    <source>
        <dbReference type="RefSeq" id="XP_026676020.1"/>
    </source>
</evidence>
<dbReference type="InterPro" id="IPR036322">
    <property type="entry name" value="WD40_repeat_dom_sf"/>
</dbReference>
<dbReference type="RefSeq" id="XP_026676020.1">
    <property type="nucleotide sequence ID" value="XM_026820219.1"/>
</dbReference>
<dbReference type="STRING" id="121845.A0A3Q0INY4"/>
<name>A0A3Q0INY4_DIACI</name>
<organism evidence="3 4">
    <name type="scientific">Diaphorina citri</name>
    <name type="common">Asian citrus psyllid</name>
    <dbReference type="NCBI Taxonomy" id="121845"/>
    <lineage>
        <taxon>Eukaryota</taxon>
        <taxon>Metazoa</taxon>
        <taxon>Ecdysozoa</taxon>
        <taxon>Arthropoda</taxon>
        <taxon>Hexapoda</taxon>
        <taxon>Insecta</taxon>
        <taxon>Pterygota</taxon>
        <taxon>Neoptera</taxon>
        <taxon>Paraneoptera</taxon>
        <taxon>Hemiptera</taxon>
        <taxon>Sternorrhyncha</taxon>
        <taxon>Psylloidea</taxon>
        <taxon>Psyllidae</taxon>
        <taxon>Diaphorininae</taxon>
        <taxon>Diaphorina</taxon>
    </lineage>
</organism>
<dbReference type="PANTHER" id="PTHR19854">
    <property type="entry name" value="TRANSDUCIN BETA-LIKE 3"/>
    <property type="match status" value="1"/>
</dbReference>
<dbReference type="PaxDb" id="121845-A0A3Q0INY4"/>
<dbReference type="Pfam" id="PF00400">
    <property type="entry name" value="WD40"/>
    <property type="match status" value="1"/>
</dbReference>
<dbReference type="KEGG" id="dci:103524970"/>
<dbReference type="AlphaFoldDB" id="A0A3Q0INY4"/>
<protein>
    <submittedName>
        <fullName evidence="4">Guanine nucleotide-binding protein subunit beta-like protein 1</fullName>
    </submittedName>
</protein>
<reference evidence="4" key="1">
    <citation type="submission" date="2025-08" db="UniProtKB">
        <authorList>
            <consortium name="RefSeq"/>
        </authorList>
    </citation>
    <scope>IDENTIFICATION</scope>
</reference>
<dbReference type="SMART" id="SM00320">
    <property type="entry name" value="WD40"/>
    <property type="match status" value="5"/>
</dbReference>
<evidence type="ECO:0000313" key="3">
    <source>
        <dbReference type="Proteomes" id="UP000079169"/>
    </source>
</evidence>
<sequence>MAKTYPPPSSAFTFKGFMAPVHCVMVDENILFAGTQEGKIHLWNLQTYREVFTLTASTQPVLSIHKTNDHILIQDKEMTISVWKYKVENSSNAQVSLKEINCFKRSEPKLSFCKCIVFNSDLDNYFNKFGNIIDRNTVVGNPYLEHPSVQNRNSYYTIVPYDSKEITMFSLESRKKMTVIDITKESQTKLSDVIMCMKLISVNTELYLILCTEDGYLTLYNVKLKCIECQIKLNTDITNKKKTRCEKSGDEKEECLEERLDLKVPDVPMVIDFDAKTMRGIVGTNSANLYCIKLYPGISGSSEDKSTPGSKDSLKSQLNIKMVLELRHSGVSCLSIRPDGKLFVLSFWDGNGCIKLYLGISGSSEDKSTPGSKDSLKSQLNIKMLLELRHSGVSCLSIRPDGKLFVLSFWDGNGIYIYNWNNLKCISFIDYVYKSIHDLYFFNNMLAVACDGGKVSLWKFHS</sequence>
<dbReference type="Proteomes" id="UP000079169">
    <property type="component" value="Unplaced"/>
</dbReference>
<evidence type="ECO:0000256" key="2">
    <source>
        <dbReference type="ARBA" id="ARBA00022737"/>
    </source>
</evidence>
<keyword evidence="1" id="KW-0853">WD repeat</keyword>
<accession>A0A3Q0INY4</accession>
<dbReference type="PANTHER" id="PTHR19854:SF1">
    <property type="entry name" value="GUANINE NUCLEOTIDE-BINDING PROTEIN SUBUNIT BETA-LIKE PROTEIN 1"/>
    <property type="match status" value="1"/>
</dbReference>
<keyword evidence="3" id="KW-1185">Reference proteome</keyword>
<dbReference type="InterPro" id="IPR001680">
    <property type="entry name" value="WD40_rpt"/>
</dbReference>
<dbReference type="Gene3D" id="2.130.10.10">
    <property type="entry name" value="YVTN repeat-like/Quinoprotein amine dehydrogenase"/>
    <property type="match status" value="2"/>
</dbReference>